<name>A0AAN8HHK0_9TELE</name>
<gene>
    <name evidence="1" type="ORF">CesoFtcFv8_001539</name>
</gene>
<protein>
    <submittedName>
        <fullName evidence="1">Uncharacterized protein</fullName>
    </submittedName>
</protein>
<reference evidence="1 2" key="1">
    <citation type="journal article" date="2023" name="Mol. Biol. Evol.">
        <title>Genomics of Secondarily Temperate Adaptation in the Only Non-Antarctic Icefish.</title>
        <authorList>
            <person name="Rivera-Colon A.G."/>
            <person name="Rayamajhi N."/>
            <person name="Minhas B.F."/>
            <person name="Madrigal G."/>
            <person name="Bilyk K.T."/>
            <person name="Yoon V."/>
            <person name="Hune M."/>
            <person name="Gregory S."/>
            <person name="Cheng C.H.C."/>
            <person name="Catchen J.M."/>
        </authorList>
    </citation>
    <scope>NUCLEOTIDE SEQUENCE [LARGE SCALE GENOMIC DNA]</scope>
    <source>
        <strain evidence="1">JC2023a</strain>
    </source>
</reference>
<accession>A0AAN8HHK0</accession>
<comment type="caution">
    <text evidence="1">The sequence shown here is derived from an EMBL/GenBank/DDBJ whole genome shotgun (WGS) entry which is preliminary data.</text>
</comment>
<dbReference type="Proteomes" id="UP001335648">
    <property type="component" value="Unassembled WGS sequence"/>
</dbReference>
<keyword evidence="2" id="KW-1185">Reference proteome</keyword>
<dbReference type="EMBL" id="JAULUE010002046">
    <property type="protein sequence ID" value="KAK5915996.1"/>
    <property type="molecule type" value="Genomic_DNA"/>
</dbReference>
<evidence type="ECO:0000313" key="2">
    <source>
        <dbReference type="Proteomes" id="UP001335648"/>
    </source>
</evidence>
<evidence type="ECO:0000313" key="1">
    <source>
        <dbReference type="EMBL" id="KAK5915996.1"/>
    </source>
</evidence>
<dbReference type="AlphaFoldDB" id="A0AAN8HHK0"/>
<proteinExistence type="predicted"/>
<organism evidence="1 2">
    <name type="scientific">Champsocephalus esox</name>
    <name type="common">pike icefish</name>
    <dbReference type="NCBI Taxonomy" id="159716"/>
    <lineage>
        <taxon>Eukaryota</taxon>
        <taxon>Metazoa</taxon>
        <taxon>Chordata</taxon>
        <taxon>Craniata</taxon>
        <taxon>Vertebrata</taxon>
        <taxon>Euteleostomi</taxon>
        <taxon>Actinopterygii</taxon>
        <taxon>Neopterygii</taxon>
        <taxon>Teleostei</taxon>
        <taxon>Neoteleostei</taxon>
        <taxon>Acanthomorphata</taxon>
        <taxon>Eupercaria</taxon>
        <taxon>Perciformes</taxon>
        <taxon>Notothenioidei</taxon>
        <taxon>Channichthyidae</taxon>
        <taxon>Champsocephalus</taxon>
    </lineage>
</organism>
<sequence length="84" mass="9277">MCVSASLTRAASKHNLSVNMGETYGDNCQKWQHLCPQDGSWMLRMVRQGATRVGLLLLGHVCGRAPGELQDSFRLGGLWGWMLS</sequence>